<sequence length="540" mass="61391">MLFVRRASTAGAGPLALPQPQPSRRALFRRGVRALGAIGATAAVAVALDESNSRVGSRSLRVVRAGVETLADYHRHLKGLDRERSPEYKDRLREFNQRTADRLYALCFHNGGIYTKLGQQIATFNHALPREFTDKMAGLQDRAKPVAFEAAMTTVEQELQRPWQEVFPQIGRTPLAAASLAQVHEAVDCHGRRVAVKVQYPHLQAQMKTDLAVIRRAFQAIEYFFPNVQIEWIYPEFEDALRSELDFEHEKSNNRRIAALLRHNSGVHVPEVHDDLSTKKLLVMEFIDAPKISDVDAIEAQGLDPREVAHVLCEAFGEMVFCHGFVHCDPHPGNIFVRRNPDPRAARKTQLVLLDHGLYRELDDGFRRTYCDLWRGMLVRDHALIEDCGRRLNAGEFAAYLPLLFTYRPMRSNSPLAKSLNEDERQALIQNLKQLQFSDVTDFLQQLPRDMLFVFRTNNMIRSLNKELGGSTRDRFATMGKYAVAGHALNHSAAASSSLGSYARYWWEHASLVFHLHVVDWALSTLQWLRGERVKTHRSG</sequence>
<reference evidence="3" key="1">
    <citation type="submission" date="2021-12" db="EMBL/GenBank/DDBJ databases">
        <title>Prjna785345.</title>
        <authorList>
            <person name="Rujirawat T."/>
            <person name="Krajaejun T."/>
        </authorList>
    </citation>
    <scope>NUCLEOTIDE SEQUENCE</scope>
    <source>
        <strain evidence="3">Pi057C3</strain>
    </source>
</reference>
<name>A0AAD5Q945_PYTIN</name>
<dbReference type="InterPro" id="IPR051130">
    <property type="entry name" value="Mito_struct-func_regulator"/>
</dbReference>
<keyword evidence="4" id="KW-1185">Reference proteome</keyword>
<comment type="similarity">
    <text evidence="1">Belongs to the protein kinase superfamily. ADCK protein kinase family.</text>
</comment>
<dbReference type="InterPro" id="IPR045307">
    <property type="entry name" value="ADCK1_dom"/>
</dbReference>
<dbReference type="InterPro" id="IPR011009">
    <property type="entry name" value="Kinase-like_dom_sf"/>
</dbReference>
<feature type="domain" description="ABC1 atypical kinase-like" evidence="2">
    <location>
        <begin position="139"/>
        <end position="385"/>
    </location>
</feature>
<gene>
    <name evidence="3" type="ORF">P43SY_003616</name>
</gene>
<dbReference type="InterPro" id="IPR004147">
    <property type="entry name" value="ABC1_dom"/>
</dbReference>
<dbReference type="Gene3D" id="1.10.510.10">
    <property type="entry name" value="Transferase(Phosphotransferase) domain 1"/>
    <property type="match status" value="1"/>
</dbReference>
<dbReference type="PANTHER" id="PTHR43173">
    <property type="entry name" value="ABC1 FAMILY PROTEIN"/>
    <property type="match status" value="1"/>
</dbReference>
<proteinExistence type="inferred from homology"/>
<protein>
    <recommendedName>
        <fullName evidence="2">ABC1 atypical kinase-like domain-containing protein</fullName>
    </recommendedName>
</protein>
<dbReference type="AlphaFoldDB" id="A0AAD5Q945"/>
<dbReference type="Proteomes" id="UP001209570">
    <property type="component" value="Unassembled WGS sequence"/>
</dbReference>
<dbReference type="PANTHER" id="PTHR43173:SF28">
    <property type="entry name" value="AARF DOMAIN CONTAINING KINASE 5"/>
    <property type="match status" value="1"/>
</dbReference>
<evidence type="ECO:0000313" key="3">
    <source>
        <dbReference type="EMBL" id="KAJ0405766.1"/>
    </source>
</evidence>
<evidence type="ECO:0000259" key="2">
    <source>
        <dbReference type="Pfam" id="PF03109"/>
    </source>
</evidence>
<dbReference type="Pfam" id="PF03109">
    <property type="entry name" value="ABC1"/>
    <property type="match status" value="1"/>
</dbReference>
<dbReference type="CDD" id="cd13969">
    <property type="entry name" value="ADCK1-like"/>
    <property type="match status" value="1"/>
</dbReference>
<accession>A0AAD5Q945</accession>
<dbReference type="SUPFAM" id="SSF56112">
    <property type="entry name" value="Protein kinase-like (PK-like)"/>
    <property type="match status" value="1"/>
</dbReference>
<organism evidence="3 4">
    <name type="scientific">Pythium insidiosum</name>
    <name type="common">Pythiosis disease agent</name>
    <dbReference type="NCBI Taxonomy" id="114742"/>
    <lineage>
        <taxon>Eukaryota</taxon>
        <taxon>Sar</taxon>
        <taxon>Stramenopiles</taxon>
        <taxon>Oomycota</taxon>
        <taxon>Peronosporomycetes</taxon>
        <taxon>Pythiales</taxon>
        <taxon>Pythiaceae</taxon>
        <taxon>Pythium</taxon>
    </lineage>
</organism>
<evidence type="ECO:0000256" key="1">
    <source>
        <dbReference type="ARBA" id="ARBA00009670"/>
    </source>
</evidence>
<evidence type="ECO:0000313" key="4">
    <source>
        <dbReference type="Proteomes" id="UP001209570"/>
    </source>
</evidence>
<dbReference type="EMBL" id="JAKCXM010000040">
    <property type="protein sequence ID" value="KAJ0405766.1"/>
    <property type="molecule type" value="Genomic_DNA"/>
</dbReference>
<comment type="caution">
    <text evidence="3">The sequence shown here is derived from an EMBL/GenBank/DDBJ whole genome shotgun (WGS) entry which is preliminary data.</text>
</comment>